<accession>A0A0A9CCE9</accession>
<protein>
    <submittedName>
        <fullName evidence="2">Uncharacterized protein</fullName>
    </submittedName>
</protein>
<proteinExistence type="predicted"/>
<feature type="region of interest" description="Disordered" evidence="1">
    <location>
        <begin position="1"/>
        <end position="28"/>
    </location>
</feature>
<evidence type="ECO:0000256" key="1">
    <source>
        <dbReference type="SAM" id="MobiDB-lite"/>
    </source>
</evidence>
<reference evidence="2" key="1">
    <citation type="submission" date="2014-09" db="EMBL/GenBank/DDBJ databases">
        <authorList>
            <person name="Magalhaes I.L.F."/>
            <person name="Oliveira U."/>
            <person name="Santos F.R."/>
            <person name="Vidigal T.H.D.A."/>
            <person name="Brescovit A.D."/>
            <person name="Santos A.J."/>
        </authorList>
    </citation>
    <scope>NUCLEOTIDE SEQUENCE</scope>
    <source>
        <tissue evidence="2">Shoot tissue taken approximately 20 cm above the soil surface</tissue>
    </source>
</reference>
<dbReference type="EMBL" id="GBRH01226825">
    <property type="protein sequence ID" value="JAD71070.1"/>
    <property type="molecule type" value="Transcribed_RNA"/>
</dbReference>
<sequence>MQTGAERARQGRNRSQSRRKQKGGLFGPRTNLAGIFTFPGFLFPFPFPPLLRLVGGDGK</sequence>
<organism evidence="2">
    <name type="scientific">Arundo donax</name>
    <name type="common">Giant reed</name>
    <name type="synonym">Donax arundinaceus</name>
    <dbReference type="NCBI Taxonomy" id="35708"/>
    <lineage>
        <taxon>Eukaryota</taxon>
        <taxon>Viridiplantae</taxon>
        <taxon>Streptophyta</taxon>
        <taxon>Embryophyta</taxon>
        <taxon>Tracheophyta</taxon>
        <taxon>Spermatophyta</taxon>
        <taxon>Magnoliopsida</taxon>
        <taxon>Liliopsida</taxon>
        <taxon>Poales</taxon>
        <taxon>Poaceae</taxon>
        <taxon>PACMAD clade</taxon>
        <taxon>Arundinoideae</taxon>
        <taxon>Arundineae</taxon>
        <taxon>Arundo</taxon>
    </lineage>
</organism>
<feature type="compositionally biased region" description="Basic residues" evidence="1">
    <location>
        <begin position="10"/>
        <end position="22"/>
    </location>
</feature>
<reference evidence="2" key="2">
    <citation type="journal article" date="2015" name="Data Brief">
        <title>Shoot transcriptome of the giant reed, Arundo donax.</title>
        <authorList>
            <person name="Barrero R.A."/>
            <person name="Guerrero F.D."/>
            <person name="Moolhuijzen P."/>
            <person name="Goolsby J.A."/>
            <person name="Tidwell J."/>
            <person name="Bellgard S.E."/>
            <person name="Bellgard M.I."/>
        </authorList>
    </citation>
    <scope>NUCLEOTIDE SEQUENCE</scope>
    <source>
        <tissue evidence="2">Shoot tissue taken approximately 20 cm above the soil surface</tissue>
    </source>
</reference>
<name>A0A0A9CCE9_ARUDO</name>
<dbReference type="AlphaFoldDB" id="A0A0A9CCE9"/>
<evidence type="ECO:0000313" key="2">
    <source>
        <dbReference type="EMBL" id="JAD71070.1"/>
    </source>
</evidence>